<dbReference type="EMBL" id="HBUF01375377">
    <property type="protein sequence ID" value="CAG6728088.1"/>
    <property type="molecule type" value="Transcribed_RNA"/>
</dbReference>
<sequence>MYTLLLPRNFEKLKTEHDRSDVDHSRNQDGYSCYNLEHGADGQGNETYREGCSNLFNTDDGTNSSKKKKPWVPKPHWRKEHLKYLRQTGQTYEMITTGKRKVRIARRLKPPCKKSCRLLCSKKFTQARREAVFREFWDIGNIVQQRIYIAKNVDTVQPKEDRPEKRPSKSERRNYLRTAYYLENENGTRERVCQMFLMNTLDITQRFLRIIVDKMQSPEFTFEELRGNTKRKPAAKKD</sequence>
<dbReference type="PANTHER" id="PTHR10773:SF19">
    <property type="match status" value="1"/>
</dbReference>
<dbReference type="EMBL" id="HBUF01375378">
    <property type="protein sequence ID" value="CAG6728090.1"/>
    <property type="molecule type" value="Transcribed_RNA"/>
</dbReference>
<evidence type="ECO:0000313" key="1">
    <source>
        <dbReference type="EMBL" id="CAG6728088.1"/>
    </source>
</evidence>
<dbReference type="EMBL" id="HBUF01375376">
    <property type="protein sequence ID" value="CAG6728086.1"/>
    <property type="molecule type" value="Transcribed_RNA"/>
</dbReference>
<organism evidence="1">
    <name type="scientific">Cacopsylla melanoneura</name>
    <dbReference type="NCBI Taxonomy" id="428564"/>
    <lineage>
        <taxon>Eukaryota</taxon>
        <taxon>Metazoa</taxon>
        <taxon>Ecdysozoa</taxon>
        <taxon>Arthropoda</taxon>
        <taxon>Hexapoda</taxon>
        <taxon>Insecta</taxon>
        <taxon>Pterygota</taxon>
        <taxon>Neoptera</taxon>
        <taxon>Paraneoptera</taxon>
        <taxon>Hemiptera</taxon>
        <taxon>Sternorrhyncha</taxon>
        <taxon>Psylloidea</taxon>
        <taxon>Psyllidae</taxon>
        <taxon>Psyllinae</taxon>
        <taxon>Cacopsylla</taxon>
    </lineage>
</organism>
<protein>
    <submittedName>
        <fullName evidence="1">Uncharacterized protein</fullName>
    </submittedName>
</protein>
<dbReference type="PANTHER" id="PTHR10773">
    <property type="entry name" value="DNA-DIRECTED RNA POLYMERASES I, II, AND III SUBUNIT RPABC2"/>
    <property type="match status" value="1"/>
</dbReference>
<proteinExistence type="predicted"/>
<accession>A0A8D8YGA2</accession>
<name>A0A8D8YGA2_9HEMI</name>
<dbReference type="AlphaFoldDB" id="A0A8D8YGA2"/>
<reference evidence="1" key="1">
    <citation type="submission" date="2021-05" db="EMBL/GenBank/DDBJ databases">
        <authorList>
            <person name="Alioto T."/>
            <person name="Alioto T."/>
            <person name="Gomez Garrido J."/>
        </authorList>
    </citation>
    <scope>NUCLEOTIDE SEQUENCE</scope>
</reference>